<comment type="caution">
    <text evidence="2">The sequence shown here is derived from an EMBL/GenBank/DDBJ whole genome shotgun (WGS) entry which is preliminary data.</text>
</comment>
<keyword evidence="1" id="KW-1133">Transmembrane helix</keyword>
<feature type="transmembrane region" description="Helical" evidence="1">
    <location>
        <begin position="35"/>
        <end position="58"/>
    </location>
</feature>
<feature type="transmembrane region" description="Helical" evidence="1">
    <location>
        <begin position="132"/>
        <end position="155"/>
    </location>
</feature>
<organism evidence="2">
    <name type="scientific">hydrocarbon metagenome</name>
    <dbReference type="NCBI Taxonomy" id="938273"/>
    <lineage>
        <taxon>unclassified sequences</taxon>
        <taxon>metagenomes</taxon>
        <taxon>ecological metagenomes</taxon>
    </lineage>
</organism>
<protein>
    <submittedName>
        <fullName evidence="2">Uncharacterized protein</fullName>
    </submittedName>
</protein>
<keyword evidence="1" id="KW-0472">Membrane</keyword>
<proteinExistence type="predicted"/>
<gene>
    <name evidence="2" type="ORF">ASZ90_005526</name>
</gene>
<accession>A0A0W8FUX0</accession>
<evidence type="ECO:0000256" key="1">
    <source>
        <dbReference type="SAM" id="Phobius"/>
    </source>
</evidence>
<dbReference type="AlphaFoldDB" id="A0A0W8FUX0"/>
<reference evidence="2" key="1">
    <citation type="journal article" date="2015" name="Proc. Natl. Acad. Sci. U.S.A.">
        <title>Networks of energetic and metabolic interactions define dynamics in microbial communities.</title>
        <authorList>
            <person name="Embree M."/>
            <person name="Liu J.K."/>
            <person name="Al-Bassam M.M."/>
            <person name="Zengler K."/>
        </authorList>
    </citation>
    <scope>NUCLEOTIDE SEQUENCE</scope>
</reference>
<name>A0A0W8FUX0_9ZZZZ</name>
<feature type="transmembrane region" description="Helical" evidence="1">
    <location>
        <begin position="7"/>
        <end position="23"/>
    </location>
</feature>
<keyword evidence="1" id="KW-0812">Transmembrane</keyword>
<sequence length="234" mass="26883">MKSFLNIAVNLIAFGLTSYLAIVQKWSLQEFCWCVWLAGLFYSWTCVITAVIQVMLTAGSNKKYYDAKVPFMKSISPEVFVLAIIPVALVVGFVALYIYTWIFSFYGLFLSVFAAMQPLNLFGPNGFINSDFFTPVTYLAEAYWPMIVATIIANVDIFMRKNPWERIALPFKYNEILRIHIMILVMPFLAMITWALFKDAYQQLTIILLIGIFYLLPKKKPREEKIISSNSGQK</sequence>
<evidence type="ECO:0000313" key="2">
    <source>
        <dbReference type="EMBL" id="KUG24652.1"/>
    </source>
</evidence>
<feature type="transmembrane region" description="Helical" evidence="1">
    <location>
        <begin position="176"/>
        <end position="194"/>
    </location>
</feature>
<feature type="transmembrane region" description="Helical" evidence="1">
    <location>
        <begin position="79"/>
        <end position="112"/>
    </location>
</feature>
<dbReference type="EMBL" id="LNQE01000838">
    <property type="protein sequence ID" value="KUG24652.1"/>
    <property type="molecule type" value="Genomic_DNA"/>
</dbReference>
<feature type="transmembrane region" description="Helical" evidence="1">
    <location>
        <begin position="200"/>
        <end position="216"/>
    </location>
</feature>